<organism evidence="2 3">
    <name type="scientific">Nostoc flagelliforme CCNUN1</name>
    <dbReference type="NCBI Taxonomy" id="2038116"/>
    <lineage>
        <taxon>Bacteria</taxon>
        <taxon>Bacillati</taxon>
        <taxon>Cyanobacteriota</taxon>
        <taxon>Cyanophyceae</taxon>
        <taxon>Nostocales</taxon>
        <taxon>Nostocaceae</taxon>
        <taxon>Nostoc</taxon>
    </lineage>
</organism>
<feature type="region of interest" description="Disordered" evidence="1">
    <location>
        <begin position="1"/>
        <end position="24"/>
    </location>
</feature>
<dbReference type="EMBL" id="CP024793">
    <property type="protein sequence ID" value="AUB44686.1"/>
    <property type="molecule type" value="Genomic_DNA"/>
</dbReference>
<accession>A0A2K8TAH5</accession>
<geneLocation type="plasmid" evidence="3">
    <name>pnfsy08</name>
</geneLocation>
<keyword evidence="3" id="KW-1185">Reference proteome</keyword>
<evidence type="ECO:0000313" key="2">
    <source>
        <dbReference type="EMBL" id="AUB44686.1"/>
    </source>
</evidence>
<protein>
    <submittedName>
        <fullName evidence="2">Uncharacterized protein</fullName>
    </submittedName>
</protein>
<dbReference type="Proteomes" id="UP000232003">
    <property type="component" value="Plasmid pNFSY08"/>
</dbReference>
<dbReference type="KEGG" id="nfl:COO91_10924"/>
<evidence type="ECO:0000313" key="3">
    <source>
        <dbReference type="Proteomes" id="UP000232003"/>
    </source>
</evidence>
<keyword evidence="2" id="KW-0614">Plasmid</keyword>
<evidence type="ECO:0000256" key="1">
    <source>
        <dbReference type="SAM" id="MobiDB-lite"/>
    </source>
</evidence>
<proteinExistence type="predicted"/>
<gene>
    <name evidence="2" type="ORF">COO91_10924</name>
</gene>
<sequence length="48" mass="4902">MGLIPPLLLSGSSEGGVESPSELSPLLPAPCPFSSYSRDSKITAELAV</sequence>
<reference evidence="2 3" key="1">
    <citation type="submission" date="2017-11" db="EMBL/GenBank/DDBJ databases">
        <title>Complete genome of a free-living desiccation-tolerant cyanobacterium and its photosynthetic adaptation to extreme terrestrial habitat.</title>
        <authorList>
            <person name="Shang J."/>
        </authorList>
    </citation>
    <scope>NUCLEOTIDE SEQUENCE [LARGE SCALE GENOMIC DNA]</scope>
    <source>
        <strain evidence="2 3">CCNUN1</strain>
        <plasmid evidence="3">pnfsy08</plasmid>
    </source>
</reference>
<dbReference type="AlphaFoldDB" id="A0A2K8TAH5"/>
<name>A0A2K8TAH5_9NOSO</name>